<evidence type="ECO:0000313" key="2">
    <source>
        <dbReference type="EMBL" id="CAF3634146.1"/>
    </source>
</evidence>
<reference evidence="2" key="1">
    <citation type="submission" date="2021-02" db="EMBL/GenBank/DDBJ databases">
        <authorList>
            <person name="Nowell W R."/>
        </authorList>
    </citation>
    <scope>NUCLEOTIDE SEQUENCE</scope>
</reference>
<dbReference type="SUPFAM" id="SSF51445">
    <property type="entry name" value="(Trans)glycosidases"/>
    <property type="match status" value="1"/>
</dbReference>
<comment type="caution">
    <text evidence="2">The sequence shown here is derived from an EMBL/GenBank/DDBJ whole genome shotgun (WGS) entry which is preliminary data.</text>
</comment>
<dbReference type="EMBL" id="CAJOBA010002192">
    <property type="protein sequence ID" value="CAF3634146.1"/>
    <property type="molecule type" value="Genomic_DNA"/>
</dbReference>
<evidence type="ECO:0000313" key="1">
    <source>
        <dbReference type="EMBL" id="CAF0848898.1"/>
    </source>
</evidence>
<dbReference type="InterPro" id="IPR017853">
    <property type="entry name" value="GH"/>
</dbReference>
<dbReference type="Proteomes" id="UP000682733">
    <property type="component" value="Unassembled WGS sequence"/>
</dbReference>
<gene>
    <name evidence="1" type="ORF">OVA965_LOCUS7035</name>
    <name evidence="2" type="ORF">TMI583_LOCUS7031</name>
</gene>
<dbReference type="AlphaFoldDB" id="A0A8S2HDS8"/>
<evidence type="ECO:0000313" key="3">
    <source>
        <dbReference type="Proteomes" id="UP000682733"/>
    </source>
</evidence>
<protein>
    <submittedName>
        <fullName evidence="2">Uncharacterized protein</fullName>
    </submittedName>
</protein>
<sequence length="258" mass="29594">MGTGTKFFWSRWSSLGTTAIRYRLERGVLGIVWHGYGDEEKGWQERKKSLMTVLAKPLSKYVIHSVSFGSEPLYSWSVGGGYSYLNELMAIKAELKPLGIPLTVSEMKYGYDVQSSIKQQVINAIDFVSAHVMPYYGTCKMPGDVWWDITNDIDQFQKMIPGKQVMITQNPWGFDKYGRNRGGICQNEGKDVWTGVSPAGFTTYWNLWTNNCAYFKQKKIGWFAHVFSAESEYNFGIYGQYSDLYPYPKRIDFNPKPC</sequence>
<proteinExistence type="predicted"/>
<accession>A0A8S2HDS8</accession>
<dbReference type="Proteomes" id="UP000677228">
    <property type="component" value="Unassembled WGS sequence"/>
</dbReference>
<name>A0A8S2HDS8_9BILA</name>
<organism evidence="2 3">
    <name type="scientific">Didymodactylos carnosus</name>
    <dbReference type="NCBI Taxonomy" id="1234261"/>
    <lineage>
        <taxon>Eukaryota</taxon>
        <taxon>Metazoa</taxon>
        <taxon>Spiralia</taxon>
        <taxon>Gnathifera</taxon>
        <taxon>Rotifera</taxon>
        <taxon>Eurotatoria</taxon>
        <taxon>Bdelloidea</taxon>
        <taxon>Philodinida</taxon>
        <taxon>Philodinidae</taxon>
        <taxon>Didymodactylos</taxon>
    </lineage>
</organism>
<dbReference type="EMBL" id="CAJNOK010002192">
    <property type="protein sequence ID" value="CAF0848898.1"/>
    <property type="molecule type" value="Genomic_DNA"/>
</dbReference>